<dbReference type="EMBL" id="PZQS01000001">
    <property type="protein sequence ID" value="PVD38197.1"/>
    <property type="molecule type" value="Genomic_DNA"/>
</dbReference>
<dbReference type="AlphaFoldDB" id="A0A2T7PXT4"/>
<reference evidence="1 2" key="1">
    <citation type="submission" date="2018-04" db="EMBL/GenBank/DDBJ databases">
        <title>The genome of golden apple snail Pomacea canaliculata provides insight into stress tolerance and invasive adaptation.</title>
        <authorList>
            <person name="Liu C."/>
            <person name="Liu B."/>
            <person name="Ren Y."/>
            <person name="Zhang Y."/>
            <person name="Wang H."/>
            <person name="Li S."/>
            <person name="Jiang F."/>
            <person name="Yin L."/>
            <person name="Zhang G."/>
            <person name="Qian W."/>
            <person name="Fan W."/>
        </authorList>
    </citation>
    <scope>NUCLEOTIDE SEQUENCE [LARGE SCALE GENOMIC DNA]</scope>
    <source>
        <strain evidence="1">SZHN2017</strain>
        <tissue evidence="1">Muscle</tissue>
    </source>
</reference>
<protein>
    <submittedName>
        <fullName evidence="1">Uncharacterized protein</fullName>
    </submittedName>
</protein>
<proteinExistence type="predicted"/>
<name>A0A2T7PXT4_POMCA</name>
<keyword evidence="2" id="KW-1185">Reference proteome</keyword>
<comment type="caution">
    <text evidence="1">The sequence shown here is derived from an EMBL/GenBank/DDBJ whole genome shotgun (WGS) entry which is preliminary data.</text>
</comment>
<sequence>MDDTLTAPDQIITLVLTLHWRSRAIALQLRAFKVGRREPPGLAYNYTLQLSTPCPEPTGAEIGHQLALSSRPVFSSDQLLGACGDCVQSVMYVVSRYLTFHYGLGAGSHRRRTAATSPSLTRQACLRRMLAERSVYSSVRSSVVGSLGRCPGSRGWTRKRLAWQDGLYLSVIKSANRVDCEEHRNKMLYVTDKVSTRNTDELLA</sequence>
<evidence type="ECO:0000313" key="1">
    <source>
        <dbReference type="EMBL" id="PVD38197.1"/>
    </source>
</evidence>
<gene>
    <name evidence="1" type="ORF">C0Q70_00808</name>
</gene>
<organism evidence="1 2">
    <name type="scientific">Pomacea canaliculata</name>
    <name type="common">Golden apple snail</name>
    <dbReference type="NCBI Taxonomy" id="400727"/>
    <lineage>
        <taxon>Eukaryota</taxon>
        <taxon>Metazoa</taxon>
        <taxon>Spiralia</taxon>
        <taxon>Lophotrochozoa</taxon>
        <taxon>Mollusca</taxon>
        <taxon>Gastropoda</taxon>
        <taxon>Caenogastropoda</taxon>
        <taxon>Architaenioglossa</taxon>
        <taxon>Ampullarioidea</taxon>
        <taxon>Ampullariidae</taxon>
        <taxon>Pomacea</taxon>
    </lineage>
</organism>
<evidence type="ECO:0000313" key="2">
    <source>
        <dbReference type="Proteomes" id="UP000245119"/>
    </source>
</evidence>
<accession>A0A2T7PXT4</accession>
<dbReference type="Proteomes" id="UP000245119">
    <property type="component" value="Linkage Group LG1"/>
</dbReference>